<keyword evidence="1" id="KW-0812">Transmembrane</keyword>
<dbReference type="eggNOG" id="COG2203">
    <property type="taxonomic scope" value="Bacteria"/>
</dbReference>
<keyword evidence="1" id="KW-1133">Transmembrane helix</keyword>
<dbReference type="eggNOG" id="COG3706">
    <property type="taxonomic scope" value="Bacteria"/>
</dbReference>
<dbReference type="SMART" id="SM00065">
    <property type="entry name" value="GAF"/>
    <property type="match status" value="1"/>
</dbReference>
<dbReference type="Pfam" id="PF13492">
    <property type="entry name" value="GAF_3"/>
    <property type="match status" value="1"/>
</dbReference>
<gene>
    <name evidence="3" type="ordered locus">Desal_2686</name>
</gene>
<dbReference type="SMART" id="SM00267">
    <property type="entry name" value="GGDEF"/>
    <property type="match status" value="1"/>
</dbReference>
<proteinExistence type="predicted"/>
<dbReference type="Proteomes" id="UP000002601">
    <property type="component" value="Chromosome"/>
</dbReference>
<keyword evidence="1" id="KW-0472">Membrane</keyword>
<evidence type="ECO:0000256" key="1">
    <source>
        <dbReference type="SAM" id="Phobius"/>
    </source>
</evidence>
<protein>
    <submittedName>
        <fullName evidence="3">Diguanylate cyclase with GAF sensor</fullName>
    </submittedName>
</protein>
<dbReference type="Pfam" id="PF00990">
    <property type="entry name" value="GGDEF"/>
    <property type="match status" value="1"/>
</dbReference>
<dbReference type="STRING" id="526222.Desal_2686"/>
<organism evidence="3 4">
    <name type="scientific">Maridesulfovibrio salexigens (strain ATCC 14822 / DSM 2638 / NCIMB 8403 / VKM B-1763)</name>
    <name type="common">Desulfovibrio salexigens</name>
    <dbReference type="NCBI Taxonomy" id="526222"/>
    <lineage>
        <taxon>Bacteria</taxon>
        <taxon>Pseudomonadati</taxon>
        <taxon>Thermodesulfobacteriota</taxon>
        <taxon>Desulfovibrionia</taxon>
        <taxon>Desulfovibrionales</taxon>
        <taxon>Desulfovibrionaceae</taxon>
        <taxon>Maridesulfovibrio</taxon>
    </lineage>
</organism>
<dbReference type="AlphaFoldDB" id="C6BZA3"/>
<dbReference type="PROSITE" id="PS50887">
    <property type="entry name" value="GGDEF"/>
    <property type="match status" value="1"/>
</dbReference>
<feature type="transmembrane region" description="Helical" evidence="1">
    <location>
        <begin position="89"/>
        <end position="110"/>
    </location>
</feature>
<name>C6BZA3_MARSD</name>
<dbReference type="Gene3D" id="3.30.70.270">
    <property type="match status" value="1"/>
</dbReference>
<dbReference type="InterPro" id="IPR029016">
    <property type="entry name" value="GAF-like_dom_sf"/>
</dbReference>
<dbReference type="SUPFAM" id="SSF55073">
    <property type="entry name" value="Nucleotide cyclase"/>
    <property type="match status" value="1"/>
</dbReference>
<feature type="transmembrane region" description="Helical" evidence="1">
    <location>
        <begin position="48"/>
        <end position="77"/>
    </location>
</feature>
<evidence type="ECO:0000313" key="4">
    <source>
        <dbReference type="Proteomes" id="UP000002601"/>
    </source>
</evidence>
<sequence>MFKVNTEAKRYKLSKYYETLLGLVAITAVNLIFYRHDPGFLSVSPHPYWIVILLTSTRYGFAGGLFSGIMAGLFLIVFKSLSIPDIELVDFKTLSMWGKPILFFIVGVVLGETRQLHLKEYSDVCEERDAYHDAFDKVKTKYDILSEAKQELDSKILSQESTLGTLYEAAQGLRTLSIDSIYPAVLDILREFMDVEECSIYLLDGTEFRLDTALRHGKSYLPEVVPWGESLMSIAAAQKRAVSIRDIASNESMPSGIIISAPILADNHQHVVGVLNVEKMPFLKFTSDSVRVAGLVADWCGSSVENATVFAETKDKLIADEITDAYTFDYFLRRLREEFVRARRYELDLSLIMLEFPGLSNASDEGRDEVLMAFSMILKNQVREIDILFISDEPGAFYLILPTTPTAGARVVVNNLLSSFKALSVMAFETDQNLVELRAGVAGYTLGMEDPAELVKNVKEDMVSVLFAE</sequence>
<dbReference type="KEGG" id="dsa:Desal_2686"/>
<dbReference type="InterPro" id="IPR003018">
    <property type="entry name" value="GAF"/>
</dbReference>
<feature type="domain" description="GGDEF" evidence="2">
    <location>
        <begin position="347"/>
        <end position="469"/>
    </location>
</feature>
<dbReference type="OrthoDB" id="5442761at2"/>
<accession>C6BZA3</accession>
<dbReference type="InterPro" id="IPR029787">
    <property type="entry name" value="Nucleotide_cyclase"/>
</dbReference>
<reference evidence="3 4" key="1">
    <citation type="submission" date="2009-06" db="EMBL/GenBank/DDBJ databases">
        <title>Complete sequence of Desulfovibrio salexigens DSM 2638.</title>
        <authorList>
            <consortium name="US DOE Joint Genome Institute"/>
            <person name="Lucas S."/>
            <person name="Copeland A."/>
            <person name="Lapidus A."/>
            <person name="Glavina del Rio T."/>
            <person name="Tice H."/>
            <person name="Bruce D."/>
            <person name="Goodwin L."/>
            <person name="Pitluck S."/>
            <person name="Munk A.C."/>
            <person name="Brettin T."/>
            <person name="Detter J.C."/>
            <person name="Han C."/>
            <person name="Tapia R."/>
            <person name="Larimer F."/>
            <person name="Land M."/>
            <person name="Hauser L."/>
            <person name="Kyrpides N."/>
            <person name="Anderson I."/>
            <person name="Wall J.D."/>
            <person name="Arkin A.P."/>
            <person name="Dehal P."/>
            <person name="Chivian D."/>
            <person name="Giles B."/>
            <person name="Hazen T.C."/>
        </authorList>
    </citation>
    <scope>NUCLEOTIDE SEQUENCE [LARGE SCALE GENOMIC DNA]</scope>
    <source>
        <strain evidence="4">ATCC 14822 / DSM 2638 / NCIMB 8403 / VKM B-1763</strain>
    </source>
</reference>
<dbReference type="Gene3D" id="3.30.450.40">
    <property type="match status" value="1"/>
</dbReference>
<dbReference type="InterPro" id="IPR043128">
    <property type="entry name" value="Rev_trsase/Diguanyl_cyclase"/>
</dbReference>
<feature type="transmembrane region" description="Helical" evidence="1">
    <location>
        <begin position="20"/>
        <end position="36"/>
    </location>
</feature>
<dbReference type="SUPFAM" id="SSF55781">
    <property type="entry name" value="GAF domain-like"/>
    <property type="match status" value="1"/>
</dbReference>
<dbReference type="EMBL" id="CP001649">
    <property type="protein sequence ID" value="ACS80740.1"/>
    <property type="molecule type" value="Genomic_DNA"/>
</dbReference>
<evidence type="ECO:0000313" key="3">
    <source>
        <dbReference type="EMBL" id="ACS80740.1"/>
    </source>
</evidence>
<dbReference type="RefSeq" id="WP_015852556.1">
    <property type="nucleotide sequence ID" value="NC_012881.1"/>
</dbReference>
<keyword evidence="4" id="KW-1185">Reference proteome</keyword>
<dbReference type="InterPro" id="IPR000160">
    <property type="entry name" value="GGDEF_dom"/>
</dbReference>
<evidence type="ECO:0000259" key="2">
    <source>
        <dbReference type="PROSITE" id="PS50887"/>
    </source>
</evidence>
<dbReference type="HOGENOM" id="CLU_582319_0_0_7"/>